<feature type="domain" description="CBS" evidence="13">
    <location>
        <begin position="227"/>
        <end position="285"/>
    </location>
</feature>
<dbReference type="PANTHER" id="PTHR43099:SF6">
    <property type="entry name" value="UPF0053 PROTEIN RV1842C"/>
    <property type="match status" value="1"/>
</dbReference>
<feature type="compositionally biased region" description="Low complexity" evidence="11">
    <location>
        <begin position="473"/>
        <end position="489"/>
    </location>
</feature>
<feature type="region of interest" description="Disordered" evidence="11">
    <location>
        <begin position="448"/>
        <end position="501"/>
    </location>
</feature>
<feature type="transmembrane region" description="Helical" evidence="12">
    <location>
        <begin position="6"/>
        <end position="28"/>
    </location>
</feature>
<comment type="similarity">
    <text evidence="2">Belongs to the UPF0053 family.</text>
</comment>
<evidence type="ECO:0000256" key="9">
    <source>
        <dbReference type="PROSITE-ProRule" id="PRU00703"/>
    </source>
</evidence>
<dbReference type="SUPFAM" id="SSF56176">
    <property type="entry name" value="FAD-binding/transporter-associated domain-like"/>
    <property type="match status" value="1"/>
</dbReference>
<keyword evidence="16" id="KW-1185">Reference proteome</keyword>
<evidence type="ECO:0000256" key="3">
    <source>
        <dbReference type="ARBA" id="ARBA00022475"/>
    </source>
</evidence>
<evidence type="ECO:0000256" key="1">
    <source>
        <dbReference type="ARBA" id="ARBA00004651"/>
    </source>
</evidence>
<keyword evidence="8 10" id="KW-0472">Membrane</keyword>
<keyword evidence="6 10" id="KW-1133">Transmembrane helix</keyword>
<dbReference type="EMBL" id="CP113089">
    <property type="protein sequence ID" value="WAB81419.1"/>
    <property type="molecule type" value="Genomic_DNA"/>
</dbReference>
<comment type="subcellular location">
    <subcellularLocation>
        <location evidence="1">Cell membrane</location>
        <topology evidence="1">Multi-pass membrane protein</topology>
    </subcellularLocation>
</comment>
<proteinExistence type="inferred from homology"/>
<accession>A0A9E8ML03</accession>
<keyword evidence="5" id="KW-0677">Repeat</keyword>
<dbReference type="GO" id="GO:0050660">
    <property type="term" value="F:flavin adenine dinucleotide binding"/>
    <property type="evidence" value="ECO:0007669"/>
    <property type="project" value="InterPro"/>
</dbReference>
<dbReference type="Pfam" id="PF00571">
    <property type="entry name" value="CBS"/>
    <property type="match status" value="2"/>
</dbReference>
<evidence type="ECO:0000259" key="14">
    <source>
        <dbReference type="PROSITE" id="PS51846"/>
    </source>
</evidence>
<dbReference type="Gene3D" id="3.30.465.10">
    <property type="match status" value="1"/>
</dbReference>
<dbReference type="InterPro" id="IPR005170">
    <property type="entry name" value="Transptr-assoc_dom"/>
</dbReference>
<dbReference type="GO" id="GO:0005886">
    <property type="term" value="C:plasma membrane"/>
    <property type="evidence" value="ECO:0007669"/>
    <property type="project" value="UniProtKB-SubCell"/>
</dbReference>
<dbReference type="PANTHER" id="PTHR43099">
    <property type="entry name" value="UPF0053 PROTEIN YRKA"/>
    <property type="match status" value="1"/>
</dbReference>
<dbReference type="CDD" id="cd04590">
    <property type="entry name" value="CBS_pair_CorC_HlyC_assoc"/>
    <property type="match status" value="1"/>
</dbReference>
<dbReference type="SMART" id="SM01091">
    <property type="entry name" value="CorC_HlyC"/>
    <property type="match status" value="1"/>
</dbReference>
<evidence type="ECO:0000256" key="11">
    <source>
        <dbReference type="SAM" id="MobiDB-lite"/>
    </source>
</evidence>
<evidence type="ECO:0000256" key="5">
    <source>
        <dbReference type="ARBA" id="ARBA00022737"/>
    </source>
</evidence>
<dbReference type="InterPro" id="IPR046342">
    <property type="entry name" value="CBS_dom_sf"/>
</dbReference>
<feature type="domain" description="CBS" evidence="13">
    <location>
        <begin position="288"/>
        <end position="345"/>
    </location>
</feature>
<dbReference type="SUPFAM" id="SSF54631">
    <property type="entry name" value="CBS-domain pair"/>
    <property type="match status" value="1"/>
</dbReference>
<keyword evidence="4 10" id="KW-0812">Transmembrane</keyword>
<feature type="domain" description="CNNM transmembrane" evidence="14">
    <location>
        <begin position="5"/>
        <end position="208"/>
    </location>
</feature>
<keyword evidence="3" id="KW-1003">Cell membrane</keyword>
<evidence type="ECO:0000256" key="8">
    <source>
        <dbReference type="ARBA" id="ARBA00023136"/>
    </source>
</evidence>
<dbReference type="Gene3D" id="3.10.580.10">
    <property type="entry name" value="CBS-domain"/>
    <property type="match status" value="1"/>
</dbReference>
<evidence type="ECO:0000256" key="4">
    <source>
        <dbReference type="ARBA" id="ARBA00022692"/>
    </source>
</evidence>
<reference evidence="15" key="1">
    <citation type="submission" date="2022-11" db="EMBL/GenBank/DDBJ databases">
        <title>Description of Microcella daejonensis nov. sp, isolated from riverside soil.</title>
        <authorList>
            <person name="Molina K.M."/>
            <person name="Kim S.B."/>
        </authorList>
    </citation>
    <scope>NUCLEOTIDE SEQUENCE</scope>
    <source>
        <strain evidence="15">MMS21-STM12</strain>
    </source>
</reference>
<dbReference type="Proteomes" id="UP001164706">
    <property type="component" value="Chromosome"/>
</dbReference>
<dbReference type="InterPro" id="IPR044751">
    <property type="entry name" value="Ion_transp-like_CBS"/>
</dbReference>
<gene>
    <name evidence="15" type="ORF">OVN18_12935</name>
</gene>
<evidence type="ECO:0000256" key="10">
    <source>
        <dbReference type="PROSITE-ProRule" id="PRU01193"/>
    </source>
</evidence>
<dbReference type="PROSITE" id="PS51846">
    <property type="entry name" value="CNNM"/>
    <property type="match status" value="1"/>
</dbReference>
<dbReference type="InterPro" id="IPR002550">
    <property type="entry name" value="CNNM"/>
</dbReference>
<protein>
    <submittedName>
        <fullName evidence="15">Hemolysin family protein</fullName>
    </submittedName>
</protein>
<feature type="transmembrane region" description="Helical" evidence="12">
    <location>
        <begin position="64"/>
        <end position="84"/>
    </location>
</feature>
<sequence length="501" mass="53163">MVIEGILLLLLGIVVTLAIIAANGYFVAQEFAYMSVDRNRLGAQAEAGDAAAARALKVTKRTSFMLSGAQLGITVTGLLVGFVAEPLIGESIGALLGGVGVPAAVGIGVGTVLALVLATVVQMIFGELYPKNLAIASPEPLARRLARSTIVYLTVFGWLIAVFDAAANALLRLLRIEPVHDVDSSATAEDLERIVSDSRDSGDLPAELSLMIDRILEFPKQDVEHAMIPRSLVDTIPPATTIGEVRAMMARAHTRYPVVDDESQPLGVVQLADVLGTALPPESPVTELMRPPLVLATLMALPDALAELTRSRNQLACVIDEYGGFAGVLTLEDLAEEVVGEITDEHDDDSAPSVDPDGDDIWRMGGDVHVDEAHRAIGYELPEGDYETVAGLVIAARGGLPEAGETVVVELPDDPGDLVHDREVHRSLEIEILEIERHVPSEVRVTLVEREGDREDDALDADEQREAEHPGIGAAPDADATAAGTAAAPTEQTVAAKEEDR</sequence>
<evidence type="ECO:0000256" key="6">
    <source>
        <dbReference type="ARBA" id="ARBA00022989"/>
    </source>
</evidence>
<dbReference type="InterPro" id="IPR000644">
    <property type="entry name" value="CBS_dom"/>
</dbReference>
<dbReference type="KEGG" id="mdb:OVN18_12935"/>
<keyword evidence="7 9" id="KW-0129">CBS domain</keyword>
<dbReference type="PROSITE" id="PS51371">
    <property type="entry name" value="CBS"/>
    <property type="match status" value="2"/>
</dbReference>
<feature type="transmembrane region" description="Helical" evidence="12">
    <location>
        <begin position="104"/>
        <end position="129"/>
    </location>
</feature>
<evidence type="ECO:0000256" key="12">
    <source>
        <dbReference type="SAM" id="Phobius"/>
    </source>
</evidence>
<dbReference type="Pfam" id="PF01595">
    <property type="entry name" value="CNNM"/>
    <property type="match status" value="1"/>
</dbReference>
<feature type="transmembrane region" description="Helical" evidence="12">
    <location>
        <begin position="150"/>
        <end position="171"/>
    </location>
</feature>
<dbReference type="InterPro" id="IPR051676">
    <property type="entry name" value="UPF0053_domain"/>
</dbReference>
<dbReference type="AlphaFoldDB" id="A0A9E8ML03"/>
<dbReference type="RefSeq" id="WP_267781173.1">
    <property type="nucleotide sequence ID" value="NZ_CP113089.1"/>
</dbReference>
<dbReference type="InterPro" id="IPR036318">
    <property type="entry name" value="FAD-bd_PCMH-like_sf"/>
</dbReference>
<evidence type="ECO:0000256" key="2">
    <source>
        <dbReference type="ARBA" id="ARBA00006337"/>
    </source>
</evidence>
<evidence type="ECO:0000256" key="7">
    <source>
        <dbReference type="ARBA" id="ARBA00023122"/>
    </source>
</evidence>
<evidence type="ECO:0000259" key="13">
    <source>
        <dbReference type="PROSITE" id="PS51371"/>
    </source>
</evidence>
<evidence type="ECO:0000313" key="15">
    <source>
        <dbReference type="EMBL" id="WAB81419.1"/>
    </source>
</evidence>
<organism evidence="15 16">
    <name type="scientific">Microcella daejeonensis</name>
    <dbReference type="NCBI Taxonomy" id="2994971"/>
    <lineage>
        <taxon>Bacteria</taxon>
        <taxon>Bacillati</taxon>
        <taxon>Actinomycetota</taxon>
        <taxon>Actinomycetes</taxon>
        <taxon>Micrococcales</taxon>
        <taxon>Microbacteriaceae</taxon>
        <taxon>Microcella</taxon>
    </lineage>
</organism>
<dbReference type="Pfam" id="PF03471">
    <property type="entry name" value="CorC_HlyC"/>
    <property type="match status" value="1"/>
</dbReference>
<name>A0A9E8ML03_9MICO</name>
<evidence type="ECO:0000313" key="16">
    <source>
        <dbReference type="Proteomes" id="UP001164706"/>
    </source>
</evidence>
<dbReference type="InterPro" id="IPR016169">
    <property type="entry name" value="FAD-bd_PCMH_sub2"/>
</dbReference>